<accession>A0ABR2RFE6</accession>
<name>A0ABR2RFE6_9ROSI</name>
<reference evidence="1 2" key="1">
    <citation type="journal article" date="2024" name="G3 (Bethesda)">
        <title>Genome assembly of Hibiscus sabdariffa L. provides insights into metabolisms of medicinal natural products.</title>
        <authorList>
            <person name="Kim T."/>
        </authorList>
    </citation>
    <scope>NUCLEOTIDE SEQUENCE [LARGE SCALE GENOMIC DNA]</scope>
    <source>
        <strain evidence="1">TK-2024</strain>
        <tissue evidence="1">Old leaves</tissue>
    </source>
</reference>
<organism evidence="1 2">
    <name type="scientific">Hibiscus sabdariffa</name>
    <name type="common">roselle</name>
    <dbReference type="NCBI Taxonomy" id="183260"/>
    <lineage>
        <taxon>Eukaryota</taxon>
        <taxon>Viridiplantae</taxon>
        <taxon>Streptophyta</taxon>
        <taxon>Embryophyta</taxon>
        <taxon>Tracheophyta</taxon>
        <taxon>Spermatophyta</taxon>
        <taxon>Magnoliopsida</taxon>
        <taxon>eudicotyledons</taxon>
        <taxon>Gunneridae</taxon>
        <taxon>Pentapetalae</taxon>
        <taxon>rosids</taxon>
        <taxon>malvids</taxon>
        <taxon>Malvales</taxon>
        <taxon>Malvaceae</taxon>
        <taxon>Malvoideae</taxon>
        <taxon>Hibiscus</taxon>
    </lineage>
</organism>
<dbReference type="Proteomes" id="UP001396334">
    <property type="component" value="Unassembled WGS sequence"/>
</dbReference>
<protein>
    <submittedName>
        <fullName evidence="1">Uncharacterized protein</fullName>
    </submittedName>
</protein>
<comment type="caution">
    <text evidence="1">The sequence shown here is derived from an EMBL/GenBank/DDBJ whole genome shotgun (WGS) entry which is preliminary data.</text>
</comment>
<gene>
    <name evidence="1" type="ORF">V6N11_044511</name>
</gene>
<proteinExistence type="predicted"/>
<sequence length="92" mass="9862">MQGNVSAQNRFSSMENRGKLVKIVGVDKIPMMTQNVDAMAGSLVNQGLLVENSKKTPSSEQLVHEQIQVADVSMDELVIIDLGGKEATTSCA</sequence>
<evidence type="ECO:0000313" key="2">
    <source>
        <dbReference type="Proteomes" id="UP001396334"/>
    </source>
</evidence>
<evidence type="ECO:0000313" key="1">
    <source>
        <dbReference type="EMBL" id="KAK9011666.1"/>
    </source>
</evidence>
<dbReference type="EMBL" id="JBBPBN010000023">
    <property type="protein sequence ID" value="KAK9011666.1"/>
    <property type="molecule type" value="Genomic_DNA"/>
</dbReference>
<keyword evidence="2" id="KW-1185">Reference proteome</keyword>